<dbReference type="PANTHER" id="PTHR11365:SF2">
    <property type="entry name" value="5-OXOPROLINASE"/>
    <property type="match status" value="1"/>
</dbReference>
<comment type="caution">
    <text evidence="2">The sequence shown here is derived from an EMBL/GenBank/DDBJ whole genome shotgun (WGS) entry which is preliminary data.</text>
</comment>
<organism evidence="2 3">
    <name type="scientific">Pseudocohnilembus persalinus</name>
    <name type="common">Ciliate</name>
    <dbReference type="NCBI Taxonomy" id="266149"/>
    <lineage>
        <taxon>Eukaryota</taxon>
        <taxon>Sar</taxon>
        <taxon>Alveolata</taxon>
        <taxon>Ciliophora</taxon>
        <taxon>Intramacronucleata</taxon>
        <taxon>Oligohymenophorea</taxon>
        <taxon>Scuticociliatia</taxon>
        <taxon>Philasterida</taxon>
        <taxon>Pseudocohnilembidae</taxon>
        <taxon>Pseudocohnilembus</taxon>
    </lineage>
</organism>
<protein>
    <recommendedName>
        <fullName evidence="1">Hydantoinase B/oxoprolinase domain-containing protein</fullName>
    </recommendedName>
</protein>
<accession>A0A0V0QH75</accession>
<dbReference type="GO" id="GO:0017168">
    <property type="term" value="F:5-oxoprolinase (ATP-hydrolyzing) activity"/>
    <property type="evidence" value="ECO:0007669"/>
    <property type="project" value="TreeGrafter"/>
</dbReference>
<dbReference type="PANTHER" id="PTHR11365">
    <property type="entry name" value="5-OXOPROLINASE RELATED"/>
    <property type="match status" value="1"/>
</dbReference>
<evidence type="ECO:0000313" key="2">
    <source>
        <dbReference type="EMBL" id="KRX01581.1"/>
    </source>
</evidence>
<dbReference type="InterPro" id="IPR045079">
    <property type="entry name" value="Oxoprolinase-like"/>
</dbReference>
<proteinExistence type="predicted"/>
<dbReference type="EMBL" id="LDAU01000170">
    <property type="protein sequence ID" value="KRX01581.1"/>
    <property type="molecule type" value="Genomic_DNA"/>
</dbReference>
<dbReference type="InParanoid" id="A0A0V0QH75"/>
<keyword evidence="3" id="KW-1185">Reference proteome</keyword>
<reference evidence="2 3" key="1">
    <citation type="journal article" date="2015" name="Sci. Rep.">
        <title>Genome of the facultative scuticociliatosis pathogen Pseudocohnilembus persalinus provides insight into its virulence through horizontal gene transfer.</title>
        <authorList>
            <person name="Xiong J."/>
            <person name="Wang G."/>
            <person name="Cheng J."/>
            <person name="Tian M."/>
            <person name="Pan X."/>
            <person name="Warren A."/>
            <person name="Jiang C."/>
            <person name="Yuan D."/>
            <person name="Miao W."/>
        </authorList>
    </citation>
    <scope>NUCLEOTIDE SEQUENCE [LARGE SCALE GENOMIC DNA]</scope>
    <source>
        <strain evidence="2">36N120E</strain>
    </source>
</reference>
<evidence type="ECO:0000259" key="1">
    <source>
        <dbReference type="Pfam" id="PF02538"/>
    </source>
</evidence>
<dbReference type="Proteomes" id="UP000054937">
    <property type="component" value="Unassembled WGS sequence"/>
</dbReference>
<feature type="domain" description="Hydantoinase B/oxoprolinase" evidence="1">
    <location>
        <begin position="1"/>
        <end position="114"/>
    </location>
</feature>
<dbReference type="AlphaFoldDB" id="A0A0V0QH75"/>
<dbReference type="InterPro" id="IPR003692">
    <property type="entry name" value="Hydantoinase_B"/>
</dbReference>
<name>A0A0V0QH75_PSEPJ</name>
<dbReference type="OrthoDB" id="3643at2759"/>
<gene>
    <name evidence="2" type="ORF">PPERSA_01484</name>
</gene>
<sequence>MTNTRITDPEILERKYPVYLEIFQLRKNSGGRGQFHGGEGVERLFQFLQPMKVSILSERRVFPPQGIKGGKPGQKGYNHYIKGDKVINLGSKNTVDVQAGEKILIVTPGGGGYGLEEHYQEQLDDGYQKKQRTYNMGSEQSFKRTQNSN</sequence>
<dbReference type="GO" id="GO:0005829">
    <property type="term" value="C:cytosol"/>
    <property type="evidence" value="ECO:0007669"/>
    <property type="project" value="TreeGrafter"/>
</dbReference>
<evidence type="ECO:0000313" key="3">
    <source>
        <dbReference type="Proteomes" id="UP000054937"/>
    </source>
</evidence>
<dbReference type="GO" id="GO:0006749">
    <property type="term" value="P:glutathione metabolic process"/>
    <property type="evidence" value="ECO:0007669"/>
    <property type="project" value="TreeGrafter"/>
</dbReference>
<dbReference type="Pfam" id="PF02538">
    <property type="entry name" value="Hydantoinase_B"/>
    <property type="match status" value="1"/>
</dbReference>